<evidence type="ECO:0000256" key="1">
    <source>
        <dbReference type="ARBA" id="ARBA00001941"/>
    </source>
</evidence>
<evidence type="ECO:0000313" key="9">
    <source>
        <dbReference type="EMBL" id="KAJ5216960.1"/>
    </source>
</evidence>
<dbReference type="Proteomes" id="UP001150941">
    <property type="component" value="Unassembled WGS sequence"/>
</dbReference>
<accession>A0A9W9NBS5</accession>
<dbReference type="GeneID" id="83206567"/>
<dbReference type="OrthoDB" id="2125469at2759"/>
<dbReference type="Gene3D" id="3.20.20.370">
    <property type="entry name" value="Glycoside hydrolase/deacetylase"/>
    <property type="match status" value="1"/>
</dbReference>
<organism evidence="9 10">
    <name type="scientific">Penicillium chermesinum</name>
    <dbReference type="NCBI Taxonomy" id="63820"/>
    <lineage>
        <taxon>Eukaryota</taxon>
        <taxon>Fungi</taxon>
        <taxon>Dikarya</taxon>
        <taxon>Ascomycota</taxon>
        <taxon>Pezizomycotina</taxon>
        <taxon>Eurotiomycetes</taxon>
        <taxon>Eurotiomycetidae</taxon>
        <taxon>Eurotiales</taxon>
        <taxon>Aspergillaceae</taxon>
        <taxon>Penicillium</taxon>
    </lineage>
</organism>
<dbReference type="EMBL" id="JAPQKS010000008">
    <property type="protein sequence ID" value="KAJ5216960.1"/>
    <property type="molecule type" value="Genomic_DNA"/>
</dbReference>
<evidence type="ECO:0000256" key="4">
    <source>
        <dbReference type="ARBA" id="ARBA00022801"/>
    </source>
</evidence>
<dbReference type="SUPFAM" id="SSF88713">
    <property type="entry name" value="Glycoside hydrolase/deacetylase"/>
    <property type="match status" value="1"/>
</dbReference>
<dbReference type="InterPro" id="IPR011330">
    <property type="entry name" value="Glyco_hydro/deAcase_b/a-brl"/>
</dbReference>
<evidence type="ECO:0000256" key="7">
    <source>
        <dbReference type="SAM" id="SignalP"/>
    </source>
</evidence>
<feature type="signal peptide" evidence="7">
    <location>
        <begin position="1"/>
        <end position="23"/>
    </location>
</feature>
<evidence type="ECO:0000256" key="2">
    <source>
        <dbReference type="ARBA" id="ARBA00022723"/>
    </source>
</evidence>
<comment type="cofactor">
    <cofactor evidence="1">
        <name>Co(2+)</name>
        <dbReference type="ChEBI" id="CHEBI:48828"/>
    </cofactor>
</comment>
<dbReference type="GO" id="GO:0046872">
    <property type="term" value="F:metal ion binding"/>
    <property type="evidence" value="ECO:0007669"/>
    <property type="project" value="UniProtKB-KW"/>
</dbReference>
<keyword evidence="3 7" id="KW-0732">Signal</keyword>
<evidence type="ECO:0000259" key="8">
    <source>
        <dbReference type="PROSITE" id="PS51677"/>
    </source>
</evidence>
<dbReference type="GO" id="GO:0016810">
    <property type="term" value="F:hydrolase activity, acting on carbon-nitrogen (but not peptide) bonds"/>
    <property type="evidence" value="ECO:0007669"/>
    <property type="project" value="InterPro"/>
</dbReference>
<evidence type="ECO:0000256" key="5">
    <source>
        <dbReference type="ARBA" id="ARBA00023277"/>
    </source>
</evidence>
<keyword evidence="6" id="KW-0170">Cobalt</keyword>
<reference evidence="9" key="2">
    <citation type="journal article" date="2023" name="IMA Fungus">
        <title>Comparative genomic study of the Penicillium genus elucidates a diverse pangenome and 15 lateral gene transfer events.</title>
        <authorList>
            <person name="Petersen C."/>
            <person name="Sorensen T."/>
            <person name="Nielsen M.R."/>
            <person name="Sondergaard T.E."/>
            <person name="Sorensen J.L."/>
            <person name="Fitzpatrick D.A."/>
            <person name="Frisvad J.C."/>
            <person name="Nielsen K.L."/>
        </authorList>
    </citation>
    <scope>NUCLEOTIDE SEQUENCE</scope>
    <source>
        <strain evidence="9">IBT 19713</strain>
    </source>
</reference>
<dbReference type="CDD" id="cd10951">
    <property type="entry name" value="CE4_ClCDA_like"/>
    <property type="match status" value="1"/>
</dbReference>
<protein>
    <recommendedName>
        <fullName evidence="8">NodB homology domain-containing protein</fullName>
    </recommendedName>
</protein>
<keyword evidence="5" id="KW-0119">Carbohydrate metabolism</keyword>
<keyword evidence="4" id="KW-0378">Hydrolase</keyword>
<dbReference type="PROSITE" id="PS51677">
    <property type="entry name" value="NODB"/>
    <property type="match status" value="1"/>
</dbReference>
<dbReference type="PANTHER" id="PTHR46471">
    <property type="entry name" value="CHITIN DEACETYLASE"/>
    <property type="match status" value="1"/>
</dbReference>
<dbReference type="Pfam" id="PF01522">
    <property type="entry name" value="Polysacc_deac_1"/>
    <property type="match status" value="1"/>
</dbReference>
<keyword evidence="2" id="KW-0479">Metal-binding</keyword>
<dbReference type="PANTHER" id="PTHR46471:SF2">
    <property type="entry name" value="CHITIN DEACETYLASE-RELATED"/>
    <property type="match status" value="1"/>
</dbReference>
<keyword evidence="10" id="KW-1185">Reference proteome</keyword>
<comment type="caution">
    <text evidence="9">The sequence shown here is derived from an EMBL/GenBank/DDBJ whole genome shotgun (WGS) entry which is preliminary data.</text>
</comment>
<dbReference type="GO" id="GO:0005975">
    <property type="term" value="P:carbohydrate metabolic process"/>
    <property type="evidence" value="ECO:0007669"/>
    <property type="project" value="InterPro"/>
</dbReference>
<evidence type="ECO:0000256" key="3">
    <source>
        <dbReference type="ARBA" id="ARBA00022729"/>
    </source>
</evidence>
<feature type="chain" id="PRO_5040865916" description="NodB homology domain-containing protein" evidence="7">
    <location>
        <begin position="24"/>
        <end position="244"/>
    </location>
</feature>
<evidence type="ECO:0000256" key="6">
    <source>
        <dbReference type="ARBA" id="ARBA00023285"/>
    </source>
</evidence>
<proteinExistence type="predicted"/>
<gene>
    <name evidence="9" type="ORF">N7468_009968</name>
</gene>
<evidence type="ECO:0000313" key="10">
    <source>
        <dbReference type="Proteomes" id="UP001150941"/>
    </source>
</evidence>
<dbReference type="AlphaFoldDB" id="A0A9W9NBS5"/>
<sequence length="244" mass="27032">MRCCGFLTIVLLFAANLSSLASAIPILHETPSLELRRSLNITTRSTSPVPIGTVLTHCVVPGVVALTFDDGPYIYTPEILESLSQHSARATFFLNGVNKGSIDGFPEIVRRAHAEGHQLGSHTWSHDFLNALDYPSIVSQMTTLEDAFLRILGVYPTYMRIPYFAFNGVVLAAMTDLGYHVIGASVDTKDYENDDPELSYRSFEKFCTELDAGGNVVLAHDTHQTTARVLCLGDPREFWYRDGR</sequence>
<dbReference type="InterPro" id="IPR002509">
    <property type="entry name" value="NODB_dom"/>
</dbReference>
<feature type="domain" description="NodB homology" evidence="8">
    <location>
        <begin position="62"/>
        <end position="244"/>
    </location>
</feature>
<reference evidence="9" key="1">
    <citation type="submission" date="2022-11" db="EMBL/GenBank/DDBJ databases">
        <authorList>
            <person name="Petersen C."/>
        </authorList>
    </citation>
    <scope>NUCLEOTIDE SEQUENCE</scope>
    <source>
        <strain evidence="9">IBT 19713</strain>
    </source>
</reference>
<name>A0A9W9NBS5_9EURO</name>
<dbReference type="RefSeq" id="XP_058325831.1">
    <property type="nucleotide sequence ID" value="XM_058479263.1"/>
</dbReference>